<evidence type="ECO:0000259" key="2">
    <source>
        <dbReference type="SMART" id="SM00014"/>
    </source>
</evidence>
<evidence type="ECO:0000313" key="4">
    <source>
        <dbReference type="Proteomes" id="UP000193560"/>
    </source>
</evidence>
<dbReference type="EMBL" id="MCGE01000008">
    <property type="protein sequence ID" value="ORZ18548.1"/>
    <property type="molecule type" value="Genomic_DNA"/>
</dbReference>
<dbReference type="SUPFAM" id="SSF48317">
    <property type="entry name" value="Acid phosphatase/Vanadium-dependent haloperoxidase"/>
    <property type="match status" value="1"/>
</dbReference>
<accession>A0A1X2IL88</accession>
<dbReference type="InterPro" id="IPR000326">
    <property type="entry name" value="PAP2/HPO"/>
</dbReference>
<proteinExistence type="predicted"/>
<name>A0A1X2IL88_9FUNG</name>
<sequence length="161" mass="18033">MVQWSLNGLLAILAQIKFIVSLATFVLIIYTRSIHFMYFVVGACLTAILGKVLKRIFQQSRPQGSGYGMPSTHSQVIMFFATYFHCVAYTSMPSLVCCVSLLALAVVWSRVQLKHHTLSQVTVGTLLGILCALLWYAAWSTILSPLIVEYSPFPRFFIFVS</sequence>
<dbReference type="OrthoDB" id="302705at2759"/>
<evidence type="ECO:0000313" key="3">
    <source>
        <dbReference type="EMBL" id="ORZ18548.1"/>
    </source>
</evidence>
<dbReference type="SMART" id="SM00014">
    <property type="entry name" value="acidPPc"/>
    <property type="match status" value="1"/>
</dbReference>
<dbReference type="AlphaFoldDB" id="A0A1X2IL88"/>
<dbReference type="GO" id="GO:0042392">
    <property type="term" value="F:sphingosine-1-phosphate phosphatase activity"/>
    <property type="evidence" value="ECO:0007669"/>
    <property type="project" value="TreeGrafter"/>
</dbReference>
<feature type="transmembrane region" description="Helical" evidence="1">
    <location>
        <begin position="36"/>
        <end position="57"/>
    </location>
</feature>
<keyword evidence="1" id="KW-0812">Transmembrane</keyword>
<gene>
    <name evidence="3" type="ORF">BCR42DRAFT_349005</name>
</gene>
<dbReference type="Gene3D" id="1.20.144.10">
    <property type="entry name" value="Phosphatidic acid phosphatase type 2/haloperoxidase"/>
    <property type="match status" value="1"/>
</dbReference>
<protein>
    <recommendedName>
        <fullName evidence="2">Phosphatidic acid phosphatase type 2/haloperoxidase domain-containing protein</fullName>
    </recommendedName>
</protein>
<keyword evidence="1" id="KW-0472">Membrane</keyword>
<comment type="caution">
    <text evidence="3">The sequence shown here is derived from an EMBL/GenBank/DDBJ whole genome shotgun (WGS) entry which is preliminary data.</text>
</comment>
<dbReference type="Proteomes" id="UP000193560">
    <property type="component" value="Unassembled WGS sequence"/>
</dbReference>
<dbReference type="PANTHER" id="PTHR14969:SF13">
    <property type="entry name" value="AT30094P"/>
    <property type="match status" value="1"/>
</dbReference>
<reference evidence="3 4" key="1">
    <citation type="submission" date="2016-07" db="EMBL/GenBank/DDBJ databases">
        <title>Pervasive Adenine N6-methylation of Active Genes in Fungi.</title>
        <authorList>
            <consortium name="DOE Joint Genome Institute"/>
            <person name="Mondo S.J."/>
            <person name="Dannebaum R.O."/>
            <person name="Kuo R.C."/>
            <person name="Labutti K."/>
            <person name="Haridas S."/>
            <person name="Kuo A."/>
            <person name="Salamov A."/>
            <person name="Ahrendt S.R."/>
            <person name="Lipzen A."/>
            <person name="Sullivan W."/>
            <person name="Andreopoulos W.B."/>
            <person name="Clum A."/>
            <person name="Lindquist E."/>
            <person name="Daum C."/>
            <person name="Ramamoorthy G.K."/>
            <person name="Gryganskyi A."/>
            <person name="Culley D."/>
            <person name="Magnuson J.K."/>
            <person name="James T.Y."/>
            <person name="O'Malley M.A."/>
            <person name="Stajich J.E."/>
            <person name="Spatafora J.W."/>
            <person name="Visel A."/>
            <person name="Grigoriev I.V."/>
        </authorList>
    </citation>
    <scope>NUCLEOTIDE SEQUENCE [LARGE SCALE GENOMIC DNA]</scope>
    <source>
        <strain evidence="3 4">NRRL 1336</strain>
    </source>
</reference>
<feature type="domain" description="Phosphatidic acid phosphatase type 2/haloperoxidase" evidence="2">
    <location>
        <begin position="36"/>
        <end position="136"/>
    </location>
</feature>
<dbReference type="PANTHER" id="PTHR14969">
    <property type="entry name" value="SPHINGOSINE-1-PHOSPHATE PHOSPHOHYDROLASE"/>
    <property type="match status" value="1"/>
</dbReference>
<feature type="transmembrane region" description="Helical" evidence="1">
    <location>
        <begin position="6"/>
        <end position="29"/>
    </location>
</feature>
<keyword evidence="1" id="KW-1133">Transmembrane helix</keyword>
<dbReference type="STRING" id="90262.A0A1X2IL88"/>
<feature type="transmembrane region" description="Helical" evidence="1">
    <location>
        <begin position="118"/>
        <end position="138"/>
    </location>
</feature>
<keyword evidence="4" id="KW-1185">Reference proteome</keyword>
<feature type="transmembrane region" description="Helical" evidence="1">
    <location>
        <begin position="77"/>
        <end position="106"/>
    </location>
</feature>
<dbReference type="Pfam" id="PF01569">
    <property type="entry name" value="PAP2"/>
    <property type="match status" value="1"/>
</dbReference>
<organism evidence="3 4">
    <name type="scientific">Absidia repens</name>
    <dbReference type="NCBI Taxonomy" id="90262"/>
    <lineage>
        <taxon>Eukaryota</taxon>
        <taxon>Fungi</taxon>
        <taxon>Fungi incertae sedis</taxon>
        <taxon>Mucoromycota</taxon>
        <taxon>Mucoromycotina</taxon>
        <taxon>Mucoromycetes</taxon>
        <taxon>Mucorales</taxon>
        <taxon>Cunninghamellaceae</taxon>
        <taxon>Absidia</taxon>
    </lineage>
</organism>
<dbReference type="InterPro" id="IPR036938">
    <property type="entry name" value="PAP2/HPO_sf"/>
</dbReference>
<evidence type="ECO:0000256" key="1">
    <source>
        <dbReference type="SAM" id="Phobius"/>
    </source>
</evidence>